<dbReference type="InterPro" id="IPR036514">
    <property type="entry name" value="SGNH_hydro_sf"/>
</dbReference>
<keyword evidence="4" id="KW-1185">Reference proteome</keyword>
<dbReference type="PANTHER" id="PTHR43695">
    <property type="entry name" value="PUTATIVE (AFU_ORTHOLOGUE AFUA_2G17250)-RELATED"/>
    <property type="match status" value="1"/>
</dbReference>
<dbReference type="SUPFAM" id="SSF52266">
    <property type="entry name" value="SGNH hydrolase"/>
    <property type="match status" value="1"/>
</dbReference>
<dbReference type="InterPro" id="IPR037459">
    <property type="entry name" value="RhgT-like"/>
</dbReference>
<gene>
    <name evidence="3" type="ORF">BT63DRAFT_466710</name>
</gene>
<dbReference type="AlphaFoldDB" id="A0A6A6UN38"/>
<sequence length="256" mass="27353">MRIVTNFQVLIALLYLCLSTVVASIIVPNNFKASGLAKPPAFLLGGDSTTQSKTGWGDAFLTLIQKPATGQNFGRGGRTSVNYRTDEGGLPKLLAAVRRDAGQYSVIATLQFGHNDQNKGSGITPASFQTNMMGLAADIKKAGGTPLLVTPLSRTRFQGNKFRDTLAEWRTATIAAAKAGSYAYIDLNEASSNYVKAIGEAASKQYSSDTTHLTSKGGQVMARIVADLILEKYSEFKQYLKEDAAMTSAIKSGQPV</sequence>
<proteinExistence type="predicted"/>
<dbReference type="Gene3D" id="3.40.50.1110">
    <property type="entry name" value="SGNH hydrolase"/>
    <property type="match status" value="1"/>
</dbReference>
<name>A0A6A6UN38_9PEZI</name>
<evidence type="ECO:0000256" key="1">
    <source>
        <dbReference type="SAM" id="SignalP"/>
    </source>
</evidence>
<keyword evidence="3" id="KW-0378">Hydrolase</keyword>
<feature type="signal peptide" evidence="1">
    <location>
        <begin position="1"/>
        <end position="23"/>
    </location>
</feature>
<dbReference type="EMBL" id="MU004231">
    <property type="protein sequence ID" value="KAF2673116.1"/>
    <property type="molecule type" value="Genomic_DNA"/>
</dbReference>
<accession>A0A6A6UN38</accession>
<dbReference type="Pfam" id="PF13472">
    <property type="entry name" value="Lipase_GDSL_2"/>
    <property type="match status" value="1"/>
</dbReference>
<evidence type="ECO:0000313" key="4">
    <source>
        <dbReference type="Proteomes" id="UP000799302"/>
    </source>
</evidence>
<evidence type="ECO:0000259" key="2">
    <source>
        <dbReference type="Pfam" id="PF13472"/>
    </source>
</evidence>
<organism evidence="3 4">
    <name type="scientific">Microthyrium microscopicum</name>
    <dbReference type="NCBI Taxonomy" id="703497"/>
    <lineage>
        <taxon>Eukaryota</taxon>
        <taxon>Fungi</taxon>
        <taxon>Dikarya</taxon>
        <taxon>Ascomycota</taxon>
        <taxon>Pezizomycotina</taxon>
        <taxon>Dothideomycetes</taxon>
        <taxon>Dothideomycetes incertae sedis</taxon>
        <taxon>Microthyriales</taxon>
        <taxon>Microthyriaceae</taxon>
        <taxon>Microthyrium</taxon>
    </lineage>
</organism>
<feature type="chain" id="PRO_5025407715" evidence="1">
    <location>
        <begin position="24"/>
        <end position="256"/>
    </location>
</feature>
<feature type="domain" description="SGNH hydrolase-type esterase" evidence="2">
    <location>
        <begin position="46"/>
        <end position="219"/>
    </location>
</feature>
<dbReference type="InterPro" id="IPR013830">
    <property type="entry name" value="SGNH_hydro"/>
</dbReference>
<dbReference type="OrthoDB" id="5041285at2759"/>
<dbReference type="GO" id="GO:0016787">
    <property type="term" value="F:hydrolase activity"/>
    <property type="evidence" value="ECO:0007669"/>
    <property type="project" value="UniProtKB-KW"/>
</dbReference>
<protein>
    <submittedName>
        <fullName evidence="3">GDSL-like Lipase/Acylhydrolase</fullName>
    </submittedName>
</protein>
<keyword evidence="1" id="KW-0732">Signal</keyword>
<dbReference type="PANTHER" id="PTHR43695:SF2">
    <property type="entry name" value="PUTATIVE (AFU_ORTHOLOGUE AFUA_2G17250)-RELATED"/>
    <property type="match status" value="1"/>
</dbReference>
<evidence type="ECO:0000313" key="3">
    <source>
        <dbReference type="EMBL" id="KAF2673116.1"/>
    </source>
</evidence>
<reference evidence="3" key="1">
    <citation type="journal article" date="2020" name="Stud. Mycol.">
        <title>101 Dothideomycetes genomes: a test case for predicting lifestyles and emergence of pathogens.</title>
        <authorList>
            <person name="Haridas S."/>
            <person name="Albert R."/>
            <person name="Binder M."/>
            <person name="Bloem J."/>
            <person name="Labutti K."/>
            <person name="Salamov A."/>
            <person name="Andreopoulos B."/>
            <person name="Baker S."/>
            <person name="Barry K."/>
            <person name="Bills G."/>
            <person name="Bluhm B."/>
            <person name="Cannon C."/>
            <person name="Castanera R."/>
            <person name="Culley D."/>
            <person name="Daum C."/>
            <person name="Ezra D."/>
            <person name="Gonzalez J."/>
            <person name="Henrissat B."/>
            <person name="Kuo A."/>
            <person name="Liang C."/>
            <person name="Lipzen A."/>
            <person name="Lutzoni F."/>
            <person name="Magnuson J."/>
            <person name="Mondo S."/>
            <person name="Nolan M."/>
            <person name="Ohm R."/>
            <person name="Pangilinan J."/>
            <person name="Park H.-J."/>
            <person name="Ramirez L."/>
            <person name="Alfaro M."/>
            <person name="Sun H."/>
            <person name="Tritt A."/>
            <person name="Yoshinaga Y."/>
            <person name="Zwiers L.-H."/>
            <person name="Turgeon B."/>
            <person name="Goodwin S."/>
            <person name="Spatafora J."/>
            <person name="Crous P."/>
            <person name="Grigoriev I."/>
        </authorList>
    </citation>
    <scope>NUCLEOTIDE SEQUENCE</scope>
    <source>
        <strain evidence="3">CBS 115976</strain>
    </source>
</reference>
<dbReference type="Proteomes" id="UP000799302">
    <property type="component" value="Unassembled WGS sequence"/>
</dbReference>